<evidence type="ECO:0000313" key="3">
    <source>
        <dbReference type="EMBL" id="RNL18404.1"/>
    </source>
</evidence>
<name>A0A3N0ADB3_9ACTN</name>
<evidence type="ECO:0000256" key="1">
    <source>
        <dbReference type="SAM" id="MobiDB-lite"/>
    </source>
</evidence>
<evidence type="ECO:0000313" key="4">
    <source>
        <dbReference type="Proteomes" id="UP000267368"/>
    </source>
</evidence>
<comment type="caution">
    <text evidence="3">The sequence shown here is derived from an EMBL/GenBank/DDBJ whole genome shotgun (WGS) entry which is preliminary data.</text>
</comment>
<dbReference type="AlphaFoldDB" id="A0A3N0ADB3"/>
<feature type="compositionally biased region" description="Polar residues" evidence="1">
    <location>
        <begin position="406"/>
        <end position="433"/>
    </location>
</feature>
<reference evidence="4" key="1">
    <citation type="submission" date="2018-05" db="EMBL/GenBank/DDBJ databases">
        <title>Genome Sequencing of selected type strains of the family Eggerthellaceae.</title>
        <authorList>
            <person name="Danylec N."/>
            <person name="Stoll D.A."/>
            <person name="Doetsch A."/>
            <person name="Huch M."/>
        </authorList>
    </citation>
    <scope>NUCLEOTIDE SEQUENCE [LARGE SCALE GENOMIC DNA]</scope>
    <source>
        <strain evidence="4">DSM 17537</strain>
    </source>
</reference>
<sequence>MNRGMAVLLSAALVPTVGVPATAFAEELDQTQPGAQVGTSQDGVAGEGQQGAEGEFTPEQATAVVEVYAENGDLRESYETLEEAVENAQPGDTVKLLDNVTLKTAYAGDSRYGLNIASDIVIDGAGHTIDCGTFARGIRVYGGDTADQRVSVEFRAVTITSSVGYGRCIDTRGGYLDVTLDGSHLVAAGAGNNQPLTVGGSHDELTPITIINGSTIKAGDAGYGITTFNPVDLTVGGASSISGYAALYLKGASGSAGSAGSKVKIIEGAVLSGMNPHTEESDSSFATVSFEDSDIDLVVDGGVLEASASNTAQQGIFGFTGVRNSVSIKGSSSCSVSGENAMLARGEKLGENTLEITGGTFSVDPSDYVPDGYVANEYAGKWVVSKYVPPAPPAPQPETDVEQRPDGSTVTTVTRPDGSQTVTTESADGTESVVSKDAEGNVTSTEVTVSDEAAQAG</sequence>
<feature type="region of interest" description="Disordered" evidence="1">
    <location>
        <begin position="390"/>
        <end position="457"/>
    </location>
</feature>
<dbReference type="SUPFAM" id="SSF51126">
    <property type="entry name" value="Pectin lyase-like"/>
    <property type="match status" value="1"/>
</dbReference>
<evidence type="ECO:0000256" key="2">
    <source>
        <dbReference type="SAM" id="SignalP"/>
    </source>
</evidence>
<accession>A0A3N0ADB3</accession>
<gene>
    <name evidence="3" type="ORF">DMP07_08565</name>
</gene>
<feature type="non-terminal residue" evidence="3">
    <location>
        <position position="457"/>
    </location>
</feature>
<proteinExistence type="predicted"/>
<keyword evidence="2" id="KW-0732">Signal</keyword>
<feature type="chain" id="PRO_5017923492" evidence="2">
    <location>
        <begin position="26"/>
        <end position="457"/>
    </location>
</feature>
<dbReference type="Proteomes" id="UP000267368">
    <property type="component" value="Unassembled WGS sequence"/>
</dbReference>
<feature type="region of interest" description="Disordered" evidence="1">
    <location>
        <begin position="30"/>
        <end position="57"/>
    </location>
</feature>
<protein>
    <submittedName>
        <fullName evidence="3">Uncharacterized protein</fullName>
    </submittedName>
</protein>
<dbReference type="InterPro" id="IPR011050">
    <property type="entry name" value="Pectin_lyase_fold/virulence"/>
</dbReference>
<feature type="compositionally biased region" description="Polar residues" evidence="1">
    <location>
        <begin position="30"/>
        <end position="42"/>
    </location>
</feature>
<organism evidence="3 4">
    <name type="scientific">Slackia faecicanis</name>
    <dbReference type="NCBI Taxonomy" id="255723"/>
    <lineage>
        <taxon>Bacteria</taxon>
        <taxon>Bacillati</taxon>
        <taxon>Actinomycetota</taxon>
        <taxon>Coriobacteriia</taxon>
        <taxon>Eggerthellales</taxon>
        <taxon>Eggerthellaceae</taxon>
        <taxon>Slackia</taxon>
    </lineage>
</organism>
<dbReference type="EMBL" id="QICB01000010">
    <property type="protein sequence ID" value="RNL18404.1"/>
    <property type="molecule type" value="Genomic_DNA"/>
</dbReference>
<feature type="signal peptide" evidence="2">
    <location>
        <begin position="1"/>
        <end position="25"/>
    </location>
</feature>
<keyword evidence="4" id="KW-1185">Reference proteome</keyword>